<gene>
    <name evidence="2" type="ORF">Nepgr_015733</name>
</gene>
<dbReference type="Proteomes" id="UP001279734">
    <property type="component" value="Unassembled WGS sequence"/>
</dbReference>
<evidence type="ECO:0000256" key="1">
    <source>
        <dbReference type="SAM" id="MobiDB-lite"/>
    </source>
</evidence>
<dbReference type="AlphaFoldDB" id="A0AAD3SNS7"/>
<organism evidence="2 3">
    <name type="scientific">Nepenthes gracilis</name>
    <name type="common">Slender pitcher plant</name>
    <dbReference type="NCBI Taxonomy" id="150966"/>
    <lineage>
        <taxon>Eukaryota</taxon>
        <taxon>Viridiplantae</taxon>
        <taxon>Streptophyta</taxon>
        <taxon>Embryophyta</taxon>
        <taxon>Tracheophyta</taxon>
        <taxon>Spermatophyta</taxon>
        <taxon>Magnoliopsida</taxon>
        <taxon>eudicotyledons</taxon>
        <taxon>Gunneridae</taxon>
        <taxon>Pentapetalae</taxon>
        <taxon>Caryophyllales</taxon>
        <taxon>Nepenthaceae</taxon>
        <taxon>Nepenthes</taxon>
    </lineage>
</organism>
<sequence>MDVLESAGIVGASEAEQTSEFIEAFEMGGLKQEPESVEVPEVAGSPAGALPGLPPQDLVAFEDVASECSSVLGEPRSILLVEESSERSKPPSNEEVAEPAEPPSAPASGVASHGIGSSFAQALEVVHSIQAVSSHLDELLSSDSRGSRTGG</sequence>
<evidence type="ECO:0000313" key="2">
    <source>
        <dbReference type="EMBL" id="GMH13892.1"/>
    </source>
</evidence>
<comment type="caution">
    <text evidence="2">The sequence shown here is derived from an EMBL/GenBank/DDBJ whole genome shotgun (WGS) entry which is preliminary data.</text>
</comment>
<accession>A0AAD3SNS7</accession>
<feature type="region of interest" description="Disordered" evidence="1">
    <location>
        <begin position="81"/>
        <end position="113"/>
    </location>
</feature>
<proteinExistence type="predicted"/>
<evidence type="ECO:0000313" key="3">
    <source>
        <dbReference type="Proteomes" id="UP001279734"/>
    </source>
</evidence>
<feature type="region of interest" description="Disordered" evidence="1">
    <location>
        <begin position="28"/>
        <end position="54"/>
    </location>
</feature>
<keyword evidence="3" id="KW-1185">Reference proteome</keyword>
<protein>
    <submittedName>
        <fullName evidence="2">Uncharacterized protein</fullName>
    </submittedName>
</protein>
<dbReference type="EMBL" id="BSYO01000013">
    <property type="protein sequence ID" value="GMH13892.1"/>
    <property type="molecule type" value="Genomic_DNA"/>
</dbReference>
<name>A0AAD3SNS7_NEPGR</name>
<reference evidence="2" key="1">
    <citation type="submission" date="2023-05" db="EMBL/GenBank/DDBJ databases">
        <title>Nepenthes gracilis genome sequencing.</title>
        <authorList>
            <person name="Fukushima K."/>
        </authorList>
    </citation>
    <scope>NUCLEOTIDE SEQUENCE</scope>
    <source>
        <strain evidence="2">SING2019-196</strain>
    </source>
</reference>